<evidence type="ECO:0000313" key="3">
    <source>
        <dbReference type="Proteomes" id="UP000305906"/>
    </source>
</evidence>
<feature type="region of interest" description="Disordered" evidence="1">
    <location>
        <begin position="34"/>
        <end position="64"/>
    </location>
</feature>
<organism evidence="2 3">
    <name type="scientific">Streptomyces montanus</name>
    <dbReference type="NCBI Taxonomy" id="2580423"/>
    <lineage>
        <taxon>Bacteria</taxon>
        <taxon>Bacillati</taxon>
        <taxon>Actinomycetota</taxon>
        <taxon>Actinomycetes</taxon>
        <taxon>Kitasatosporales</taxon>
        <taxon>Streptomycetaceae</taxon>
        <taxon>Streptomyces</taxon>
    </lineage>
</organism>
<sequence length="64" mass="8009">MLSTARHWARTVRWYLRELTGEADYDRYCDRHRRRHPHAPVPSRREYEVLRTHHRENHPQSRCC</sequence>
<comment type="caution">
    <text evidence="2">The sequence shown here is derived from an EMBL/GenBank/DDBJ whole genome shotgun (WGS) entry which is preliminary data.</text>
</comment>
<evidence type="ECO:0000256" key="1">
    <source>
        <dbReference type="SAM" id="MobiDB-lite"/>
    </source>
</evidence>
<dbReference type="InterPro" id="IPR007423">
    <property type="entry name" value="Sel_put"/>
</dbReference>
<name>A0A5R9FVG6_9ACTN</name>
<accession>A0A5R9FVG6</accession>
<dbReference type="AlphaFoldDB" id="A0A5R9FVG6"/>
<evidence type="ECO:0000313" key="2">
    <source>
        <dbReference type="EMBL" id="TLS47441.1"/>
    </source>
</evidence>
<dbReference type="EMBL" id="VBZC01000004">
    <property type="protein sequence ID" value="TLS47441.1"/>
    <property type="molecule type" value="Genomic_DNA"/>
</dbReference>
<keyword evidence="3" id="KW-1185">Reference proteome</keyword>
<dbReference type="Pfam" id="PF04328">
    <property type="entry name" value="Sel_put"/>
    <property type="match status" value="1"/>
</dbReference>
<dbReference type="Proteomes" id="UP000305906">
    <property type="component" value="Unassembled WGS sequence"/>
</dbReference>
<protein>
    <submittedName>
        <fullName evidence="2">YbdD/YjiX family protein</fullName>
    </submittedName>
</protein>
<gene>
    <name evidence="2" type="ORF">FE633_05095</name>
</gene>
<proteinExistence type="predicted"/>
<reference evidence="2 3" key="1">
    <citation type="submission" date="2019-05" db="EMBL/GenBank/DDBJ databases">
        <title>Streptomyces sp. NEAU-C151, a novel actinomycete isolated from soil.</title>
        <authorList>
            <person name="Han L."/>
            <person name="Jiang H."/>
        </authorList>
    </citation>
    <scope>NUCLEOTIDE SEQUENCE [LARGE SCALE GENOMIC DNA]</scope>
    <source>
        <strain evidence="2 3">NEAU-C151</strain>
    </source>
</reference>